<evidence type="ECO:0000313" key="5">
    <source>
        <dbReference type="Proteomes" id="UP000319578"/>
    </source>
</evidence>
<dbReference type="STRING" id="54915.ADS79_05300"/>
<keyword evidence="5" id="KW-1185">Reference proteome</keyword>
<gene>
    <name evidence="3" type="ORF">ADS79_05300</name>
    <name evidence="2" type="ORF">BRE01_19460</name>
</gene>
<dbReference type="PANTHER" id="PTHR37423:SF2">
    <property type="entry name" value="MEMBRANE-BOUND LYTIC MUREIN TRANSGLYCOSYLASE C"/>
    <property type="match status" value="1"/>
</dbReference>
<evidence type="ECO:0000313" key="2">
    <source>
        <dbReference type="EMBL" id="GED68244.1"/>
    </source>
</evidence>
<evidence type="ECO:0000313" key="4">
    <source>
        <dbReference type="Proteomes" id="UP000036834"/>
    </source>
</evidence>
<organism evidence="3 4">
    <name type="scientific">Brevibacillus reuszeri</name>
    <dbReference type="NCBI Taxonomy" id="54915"/>
    <lineage>
        <taxon>Bacteria</taxon>
        <taxon>Bacillati</taxon>
        <taxon>Bacillota</taxon>
        <taxon>Bacilli</taxon>
        <taxon>Bacillales</taxon>
        <taxon>Paenibacillaceae</taxon>
        <taxon>Brevibacillus</taxon>
    </lineage>
</organism>
<dbReference type="InterPro" id="IPR008258">
    <property type="entry name" value="Transglycosylase_SLT_dom_1"/>
</dbReference>
<dbReference type="SUPFAM" id="SSF53955">
    <property type="entry name" value="Lysozyme-like"/>
    <property type="match status" value="1"/>
</dbReference>
<dbReference type="InterPro" id="IPR023346">
    <property type="entry name" value="Lysozyme-like_dom_sf"/>
</dbReference>
<protein>
    <submittedName>
        <fullName evidence="2 3">Transglycosylase</fullName>
    </submittedName>
</protein>
<sequence length="187" mass="21922">MKSSQRAAVILLVLMSVFLLLNTPLVWKWMYPIKFQNEIVRASQKFQVDPHLILAVIRSESGFKTDRVSKKGAIGLMQIMPDTAEWIVKQANLRPRDNQYLYDPVMNIEIGTWYLNFLLTRYEGDVTKVIAAYNAGPGKVSGWLTTEQWNGRRESIEDIPFGETRLYVQRVLYYHDRYKNIYDFQLH</sequence>
<dbReference type="CDD" id="cd16896">
    <property type="entry name" value="LT_Slt70-like"/>
    <property type="match status" value="1"/>
</dbReference>
<dbReference type="AlphaFoldDB" id="A0A0K9YXH2"/>
<feature type="domain" description="Transglycosylase SLT" evidence="1">
    <location>
        <begin position="41"/>
        <end position="154"/>
    </location>
</feature>
<dbReference type="Pfam" id="PF01464">
    <property type="entry name" value="SLT"/>
    <property type="match status" value="1"/>
</dbReference>
<dbReference type="PANTHER" id="PTHR37423">
    <property type="entry name" value="SOLUBLE LYTIC MUREIN TRANSGLYCOSYLASE-RELATED"/>
    <property type="match status" value="1"/>
</dbReference>
<dbReference type="Proteomes" id="UP000036834">
    <property type="component" value="Unassembled WGS sequence"/>
</dbReference>
<comment type="caution">
    <text evidence="3">The sequence shown here is derived from an EMBL/GenBank/DDBJ whole genome shotgun (WGS) entry which is preliminary data.</text>
</comment>
<dbReference type="Proteomes" id="UP000319578">
    <property type="component" value="Unassembled WGS sequence"/>
</dbReference>
<dbReference type="OrthoDB" id="9815002at2"/>
<dbReference type="Gene3D" id="1.10.530.10">
    <property type="match status" value="1"/>
</dbReference>
<dbReference type="PATRIC" id="fig|54915.3.peg.6464"/>
<name>A0A0K9YXH2_9BACL</name>
<dbReference type="RefSeq" id="WP_049737374.1">
    <property type="nucleotide sequence ID" value="NZ_BJON01000008.1"/>
</dbReference>
<reference evidence="3" key="2">
    <citation type="submission" date="2015-07" db="EMBL/GenBank/DDBJ databases">
        <title>MeaNS - Measles Nucleotide Surveillance Program.</title>
        <authorList>
            <person name="Tran T."/>
            <person name="Druce J."/>
        </authorList>
    </citation>
    <scope>NUCLEOTIDE SEQUENCE</scope>
    <source>
        <strain evidence="3">DSM 9887</strain>
    </source>
</reference>
<reference evidence="2 5" key="3">
    <citation type="submission" date="2019-06" db="EMBL/GenBank/DDBJ databases">
        <title>Whole genome shotgun sequence of Brevibacillus reuszeri NBRC 15719.</title>
        <authorList>
            <person name="Hosoyama A."/>
            <person name="Uohara A."/>
            <person name="Ohji S."/>
            <person name="Ichikawa N."/>
        </authorList>
    </citation>
    <scope>NUCLEOTIDE SEQUENCE [LARGE SCALE GENOMIC DNA]</scope>
    <source>
        <strain evidence="2 5">NBRC 15719</strain>
    </source>
</reference>
<evidence type="ECO:0000259" key="1">
    <source>
        <dbReference type="Pfam" id="PF01464"/>
    </source>
</evidence>
<accession>A0A0K9YXH2</accession>
<proteinExistence type="predicted"/>
<evidence type="ECO:0000313" key="3">
    <source>
        <dbReference type="EMBL" id="KNB73378.1"/>
    </source>
</evidence>
<dbReference type="EMBL" id="LGIQ01000005">
    <property type="protein sequence ID" value="KNB73378.1"/>
    <property type="molecule type" value="Genomic_DNA"/>
</dbReference>
<dbReference type="EMBL" id="BJON01000008">
    <property type="protein sequence ID" value="GED68244.1"/>
    <property type="molecule type" value="Genomic_DNA"/>
</dbReference>
<reference evidence="4" key="1">
    <citation type="submission" date="2015-07" db="EMBL/GenBank/DDBJ databases">
        <title>Genome sequencing project for genomic taxonomy and phylogenomics of Bacillus-like bacteria.</title>
        <authorList>
            <person name="Liu B."/>
            <person name="Wang J."/>
            <person name="Zhu Y."/>
            <person name="Liu G."/>
            <person name="Chen Q."/>
            <person name="Chen Z."/>
            <person name="Lan J."/>
            <person name="Che J."/>
            <person name="Ge C."/>
            <person name="Shi H."/>
            <person name="Pan Z."/>
            <person name="Liu X."/>
        </authorList>
    </citation>
    <scope>NUCLEOTIDE SEQUENCE [LARGE SCALE GENOMIC DNA]</scope>
    <source>
        <strain evidence="4">DSM 9887</strain>
    </source>
</reference>